<organism evidence="3 4">
    <name type="scientific">Amycolatopsis pigmentata</name>
    <dbReference type="NCBI Taxonomy" id="450801"/>
    <lineage>
        <taxon>Bacteria</taxon>
        <taxon>Bacillati</taxon>
        <taxon>Actinomycetota</taxon>
        <taxon>Actinomycetes</taxon>
        <taxon>Pseudonocardiales</taxon>
        <taxon>Pseudonocardiaceae</taxon>
        <taxon>Amycolatopsis</taxon>
    </lineage>
</organism>
<dbReference type="RefSeq" id="WP_378271931.1">
    <property type="nucleotide sequence ID" value="NZ_JBHUKR010000030.1"/>
</dbReference>
<feature type="transmembrane region" description="Helical" evidence="2">
    <location>
        <begin position="200"/>
        <end position="224"/>
    </location>
</feature>
<feature type="transmembrane region" description="Helical" evidence="2">
    <location>
        <begin position="95"/>
        <end position="115"/>
    </location>
</feature>
<proteinExistence type="predicted"/>
<keyword evidence="2" id="KW-0472">Membrane</keyword>
<evidence type="ECO:0000313" key="3">
    <source>
        <dbReference type="EMBL" id="MFD2422703.1"/>
    </source>
</evidence>
<protein>
    <submittedName>
        <fullName evidence="3">Uncharacterized protein</fullName>
    </submittedName>
</protein>
<keyword evidence="4" id="KW-1185">Reference proteome</keyword>
<feature type="transmembrane region" description="Helical" evidence="2">
    <location>
        <begin position="52"/>
        <end position="69"/>
    </location>
</feature>
<keyword evidence="2" id="KW-1133">Transmembrane helix</keyword>
<accession>A0ABW5G5W1</accession>
<dbReference type="EMBL" id="JBHUKR010000030">
    <property type="protein sequence ID" value="MFD2422703.1"/>
    <property type="molecule type" value="Genomic_DNA"/>
</dbReference>
<feature type="transmembrane region" description="Helical" evidence="2">
    <location>
        <begin position="12"/>
        <end position="32"/>
    </location>
</feature>
<evidence type="ECO:0000256" key="2">
    <source>
        <dbReference type="SAM" id="Phobius"/>
    </source>
</evidence>
<name>A0ABW5G5W1_9PSEU</name>
<feature type="transmembrane region" description="Helical" evidence="2">
    <location>
        <begin position="135"/>
        <end position="156"/>
    </location>
</feature>
<dbReference type="Proteomes" id="UP001597417">
    <property type="component" value="Unassembled WGS sequence"/>
</dbReference>
<evidence type="ECO:0000256" key="1">
    <source>
        <dbReference type="SAM" id="MobiDB-lite"/>
    </source>
</evidence>
<keyword evidence="2" id="KW-0812">Transmembrane</keyword>
<feature type="region of interest" description="Disordered" evidence="1">
    <location>
        <begin position="415"/>
        <end position="489"/>
    </location>
</feature>
<evidence type="ECO:0000313" key="4">
    <source>
        <dbReference type="Proteomes" id="UP001597417"/>
    </source>
</evidence>
<sequence length="489" mass="51406">MNRSPRSWSPPTLLVIVAASVAIGAVVLVVTWPMLSWPYPRWVETSAQWHQRFGWAGPIAGTIACWYATRFNPPHRIWNQPDAARWGWPVVVRHLRLLGAWLLGAYIVALAPLTAVTAIRGGAGDPEALVMVSRVLAMVAAIALGYALGTLVASVVMVPVTAALLAGLNVLTVAGADTFAPVVPVLYLEPQLGQQESTPLVVFRTALFLLVAAAAAAVAAKTLLRRNRGETSTVRARLSVVTLTALAPPVLIGIALLHQPALFTVAPNTGKACRIAHDITYCVHTADEPQLDALVAAVDPIIARYGSPPEALRGVWDQALVLAGPPPPHAGIAVVPLTSRGTIDLAQSGILESLTGAAQCPAGVRDPTTTAVQRDLGAFLTHTTAPGGVFANMTVPQVQDWIRRNHTTIAACAVKPGELPQRPRVAPLPQPPPEATPSPPSPSHRRAARPSPVAATPSPHQPDSTVHPGSPHRFLSAFAGDPQPPGFSS</sequence>
<feature type="compositionally biased region" description="Low complexity" evidence="1">
    <location>
        <begin position="449"/>
        <end position="458"/>
    </location>
</feature>
<feature type="compositionally biased region" description="Pro residues" evidence="1">
    <location>
        <begin position="426"/>
        <end position="442"/>
    </location>
</feature>
<feature type="transmembrane region" description="Helical" evidence="2">
    <location>
        <begin position="163"/>
        <end position="188"/>
    </location>
</feature>
<comment type="caution">
    <text evidence="3">The sequence shown here is derived from an EMBL/GenBank/DDBJ whole genome shotgun (WGS) entry which is preliminary data.</text>
</comment>
<gene>
    <name evidence="3" type="ORF">ACFSXZ_40910</name>
</gene>
<reference evidence="4" key="1">
    <citation type="journal article" date="2019" name="Int. J. Syst. Evol. Microbiol.">
        <title>The Global Catalogue of Microorganisms (GCM) 10K type strain sequencing project: providing services to taxonomists for standard genome sequencing and annotation.</title>
        <authorList>
            <consortium name="The Broad Institute Genomics Platform"/>
            <consortium name="The Broad Institute Genome Sequencing Center for Infectious Disease"/>
            <person name="Wu L."/>
            <person name="Ma J."/>
        </authorList>
    </citation>
    <scope>NUCLEOTIDE SEQUENCE [LARGE SCALE GENOMIC DNA]</scope>
    <source>
        <strain evidence="4">CGMCC 4.7645</strain>
    </source>
</reference>
<feature type="transmembrane region" description="Helical" evidence="2">
    <location>
        <begin position="236"/>
        <end position="257"/>
    </location>
</feature>